<reference evidence="2" key="1">
    <citation type="submission" date="2022-11" db="EMBL/GenBank/DDBJ databases">
        <authorList>
            <person name="Mo P."/>
        </authorList>
    </citation>
    <scope>NUCLEOTIDE SEQUENCE</scope>
    <source>
        <strain evidence="2">HUAS 11-8</strain>
    </source>
</reference>
<gene>
    <name evidence="2" type="ORF">ORV05_22955</name>
</gene>
<name>A0ABY7AV37_9PSEU</name>
<protein>
    <recommendedName>
        <fullName evidence="4">DUF3558 domain-containing protein</fullName>
    </recommendedName>
</protein>
<evidence type="ECO:0000313" key="2">
    <source>
        <dbReference type="EMBL" id="WAL63840.1"/>
    </source>
</evidence>
<evidence type="ECO:0008006" key="4">
    <source>
        <dbReference type="Google" id="ProtNLM"/>
    </source>
</evidence>
<keyword evidence="1" id="KW-0732">Signal</keyword>
<dbReference type="RefSeq" id="WP_268754084.1">
    <property type="nucleotide sequence ID" value="NZ_CP113836.1"/>
</dbReference>
<proteinExistence type="predicted"/>
<keyword evidence="3" id="KW-1185">Reference proteome</keyword>
<accession>A0ABY7AV37</accession>
<dbReference type="Proteomes" id="UP001163203">
    <property type="component" value="Chromosome"/>
</dbReference>
<evidence type="ECO:0000313" key="3">
    <source>
        <dbReference type="Proteomes" id="UP001163203"/>
    </source>
</evidence>
<feature type="chain" id="PRO_5046919541" description="DUF3558 domain-containing protein" evidence="1">
    <location>
        <begin position="32"/>
        <end position="332"/>
    </location>
</feature>
<evidence type="ECO:0000256" key="1">
    <source>
        <dbReference type="SAM" id="SignalP"/>
    </source>
</evidence>
<dbReference type="EMBL" id="CP113836">
    <property type="protein sequence ID" value="WAL63840.1"/>
    <property type="molecule type" value="Genomic_DNA"/>
</dbReference>
<organism evidence="2 3">
    <name type="scientific">Amycolatopsis cynarae</name>
    <dbReference type="NCBI Taxonomy" id="2995223"/>
    <lineage>
        <taxon>Bacteria</taxon>
        <taxon>Bacillati</taxon>
        <taxon>Actinomycetota</taxon>
        <taxon>Actinomycetes</taxon>
        <taxon>Pseudonocardiales</taxon>
        <taxon>Pseudonocardiaceae</taxon>
        <taxon>Amycolatopsis</taxon>
    </lineage>
</organism>
<feature type="signal peptide" evidence="1">
    <location>
        <begin position="1"/>
        <end position="31"/>
    </location>
</feature>
<sequence length="332" mass="34707">MDGDLSAVSRSWLFVLLAVCLTACSSPGNSAAPFLHGNVPPSPPAAPPVLTPEQALGDLTTIDYCSLVDLGEASGAGATHIGPVVSSPNKCIAFTTVSGRATAIVVGQLAGKKADPDRAPDVTADKLDQGLRIQIAEYGSDKACRRYLTFADGTHLMVDVGFTDNDSGTVDQRAALCTVEKAVFAGLVTDITARKATHLTFPANSLGTVDPCPLLPDPHVLPGGLAEDLEIIPVPSHHRCTWLDLVHRTDVEFSFDYGRLPTGTKTTIAGLPSVTEPHTLSCKITTDVGASPVPRLHQLASLYVRVPDRGSDACAAAMTLATAAWPKLPTNV</sequence>